<reference evidence="6" key="2">
    <citation type="journal article" date="2023" name="BMC Genomics">
        <title>Pest status, molecular evolution, and epigenetic factors derived from the genome assembly of Frankliniella fusca, a thysanopteran phytovirus vector.</title>
        <authorList>
            <person name="Catto M.A."/>
            <person name="Labadie P.E."/>
            <person name="Jacobson A.L."/>
            <person name="Kennedy G.G."/>
            <person name="Srinivasan R."/>
            <person name="Hunt B.G."/>
        </authorList>
    </citation>
    <scope>NUCLEOTIDE SEQUENCE</scope>
    <source>
        <strain evidence="6">PL_HMW_Pooled</strain>
    </source>
</reference>
<evidence type="ECO:0000256" key="4">
    <source>
        <dbReference type="RuleBase" id="RU003690"/>
    </source>
</evidence>
<feature type="chain" id="PRO_5041947486" evidence="5">
    <location>
        <begin position="22"/>
        <end position="495"/>
    </location>
</feature>
<accession>A0AAE1I377</accession>
<dbReference type="AlphaFoldDB" id="A0AAE1I377"/>
<keyword evidence="2" id="KW-0378">Hydrolase</keyword>
<organism evidence="6 7">
    <name type="scientific">Frankliniella fusca</name>
    <dbReference type="NCBI Taxonomy" id="407009"/>
    <lineage>
        <taxon>Eukaryota</taxon>
        <taxon>Metazoa</taxon>
        <taxon>Ecdysozoa</taxon>
        <taxon>Arthropoda</taxon>
        <taxon>Hexapoda</taxon>
        <taxon>Insecta</taxon>
        <taxon>Pterygota</taxon>
        <taxon>Neoptera</taxon>
        <taxon>Paraneoptera</taxon>
        <taxon>Thysanoptera</taxon>
        <taxon>Terebrantia</taxon>
        <taxon>Thripoidea</taxon>
        <taxon>Thripidae</taxon>
        <taxon>Frankliniella</taxon>
    </lineage>
</organism>
<reference evidence="6" key="1">
    <citation type="submission" date="2021-07" db="EMBL/GenBank/DDBJ databases">
        <authorList>
            <person name="Catto M.A."/>
            <person name="Jacobson A."/>
            <person name="Kennedy G."/>
            <person name="Labadie P."/>
            <person name="Hunt B.G."/>
            <person name="Srinivasan R."/>
        </authorList>
    </citation>
    <scope>NUCLEOTIDE SEQUENCE</scope>
    <source>
        <strain evidence="6">PL_HMW_Pooled</strain>
        <tissue evidence="6">Head</tissue>
    </source>
</reference>
<dbReference type="Proteomes" id="UP001219518">
    <property type="component" value="Unassembled WGS sequence"/>
</dbReference>
<keyword evidence="7" id="KW-1185">Reference proteome</keyword>
<protein>
    <submittedName>
        <fullName evidence="6">Myrosinase 1</fullName>
    </submittedName>
</protein>
<dbReference type="Gene3D" id="3.20.20.80">
    <property type="entry name" value="Glycosidases"/>
    <property type="match status" value="1"/>
</dbReference>
<dbReference type="PANTHER" id="PTHR10353">
    <property type="entry name" value="GLYCOSYL HYDROLASE"/>
    <property type="match status" value="1"/>
</dbReference>
<dbReference type="PRINTS" id="PR00131">
    <property type="entry name" value="GLHYDRLASE1"/>
</dbReference>
<dbReference type="GO" id="GO:0008422">
    <property type="term" value="F:beta-glucosidase activity"/>
    <property type="evidence" value="ECO:0007669"/>
    <property type="project" value="TreeGrafter"/>
</dbReference>
<proteinExistence type="inferred from homology"/>
<evidence type="ECO:0000256" key="3">
    <source>
        <dbReference type="ARBA" id="ARBA00023295"/>
    </source>
</evidence>
<dbReference type="InterPro" id="IPR017853">
    <property type="entry name" value="GH"/>
</dbReference>
<keyword evidence="5" id="KW-0732">Signal</keyword>
<evidence type="ECO:0000313" key="6">
    <source>
        <dbReference type="EMBL" id="KAK3931291.1"/>
    </source>
</evidence>
<feature type="signal peptide" evidence="5">
    <location>
        <begin position="1"/>
        <end position="21"/>
    </location>
</feature>
<evidence type="ECO:0000313" key="7">
    <source>
        <dbReference type="Proteomes" id="UP001219518"/>
    </source>
</evidence>
<dbReference type="SUPFAM" id="SSF51445">
    <property type="entry name" value="(Trans)glycosidases"/>
    <property type="match status" value="1"/>
</dbReference>
<dbReference type="EMBL" id="JAHWGI010001421">
    <property type="protein sequence ID" value="KAK3931291.1"/>
    <property type="molecule type" value="Genomic_DNA"/>
</dbReference>
<evidence type="ECO:0000256" key="1">
    <source>
        <dbReference type="ARBA" id="ARBA00010838"/>
    </source>
</evidence>
<comment type="similarity">
    <text evidence="1 4">Belongs to the glycosyl hydrolase 1 family.</text>
</comment>
<sequence>MGFRVSFGLSALVFIAGKAESILDHPQHIPGFVVPWSTDVAADHYHRFREDLAFAKQMKFTSHRFSISWSRVLPTGGVDNINKEGVQFYTDYINEVIKNGMEPMVTMLHFDQPYTLELATGGWDSSAMIDKYVEYADFLFKTFGDKVKYWNTLNEPNMYCSYFRILMAQSVAPDNSKFYQCLHNIILAHMKSYKLYEKNYRQTQKGKVGISVLMLPPTPKTKNEEDLVAAETFNQVYVGSLVQPIVSGDYPPLVRYLVDKRDADEGLGRHRLPAFTPEEKEILAEGVTDFIALNVYGGCTASYRHNESAIPNPALLPGPSAEDIPFADIDCSSDFGQIDESVMHNALIWIWNTYHVPIIVAENGYGDSKHAGVNDQARAAYHSANLRALVQSIREYGVKVLAYYTWSLIDVFEFSAGYDGRPFGLVHVDYQNGSLNRTLKNSAQFFIQLNETGRVPFVPAPREPDDTSAGTAFSVSLEVFFLSLLGTVGLWLFAG</sequence>
<dbReference type="GO" id="GO:0005975">
    <property type="term" value="P:carbohydrate metabolic process"/>
    <property type="evidence" value="ECO:0007669"/>
    <property type="project" value="InterPro"/>
</dbReference>
<evidence type="ECO:0000256" key="2">
    <source>
        <dbReference type="ARBA" id="ARBA00022801"/>
    </source>
</evidence>
<evidence type="ECO:0000256" key="5">
    <source>
        <dbReference type="SAM" id="SignalP"/>
    </source>
</evidence>
<gene>
    <name evidence="6" type="ORF">KUF71_025551</name>
</gene>
<dbReference type="InterPro" id="IPR001360">
    <property type="entry name" value="Glyco_hydro_1"/>
</dbReference>
<keyword evidence="3" id="KW-0326">Glycosidase</keyword>
<comment type="caution">
    <text evidence="6">The sequence shown here is derived from an EMBL/GenBank/DDBJ whole genome shotgun (WGS) entry which is preliminary data.</text>
</comment>
<dbReference type="PANTHER" id="PTHR10353:SF36">
    <property type="entry name" value="LP05116P"/>
    <property type="match status" value="1"/>
</dbReference>
<name>A0AAE1I377_9NEOP</name>
<dbReference type="Pfam" id="PF00232">
    <property type="entry name" value="Glyco_hydro_1"/>
    <property type="match status" value="1"/>
</dbReference>